<dbReference type="EMBL" id="BQKV01000036">
    <property type="protein sequence ID" value="GJN64520.1"/>
    <property type="molecule type" value="Genomic_DNA"/>
</dbReference>
<evidence type="ECO:0000313" key="2">
    <source>
        <dbReference type="EMBL" id="GJN64520.1"/>
    </source>
</evidence>
<comment type="caution">
    <text evidence="2">The sequence shown here is derived from an EMBL/GenBank/DDBJ whole genome shotgun (WGS) entry which is preliminary data.</text>
</comment>
<dbReference type="GO" id="GO:0015024">
    <property type="term" value="F:glucuronate-2-sulfatase activity"/>
    <property type="evidence" value="ECO:0007669"/>
    <property type="project" value="TreeGrafter"/>
</dbReference>
<dbReference type="InterPro" id="IPR017850">
    <property type="entry name" value="Alkaline_phosphatase_core_sf"/>
</dbReference>
<dbReference type="InterPro" id="IPR051849">
    <property type="entry name" value="GAG-degrading_sulfatase"/>
</dbReference>
<dbReference type="PANTHER" id="PTHR46615:SF1">
    <property type="entry name" value="ARYLSULFATASE K"/>
    <property type="match status" value="1"/>
</dbReference>
<name>A0AA37IYD3_9FIRM</name>
<protein>
    <submittedName>
        <fullName evidence="2">Sulfatase</fullName>
    </submittedName>
</protein>
<gene>
    <name evidence="2" type="ORF">JCM17207_11450</name>
</gene>
<evidence type="ECO:0000259" key="1">
    <source>
        <dbReference type="Pfam" id="PF00884"/>
    </source>
</evidence>
<dbReference type="PANTHER" id="PTHR46615">
    <property type="entry name" value="ARYLSULFATASE K"/>
    <property type="match status" value="1"/>
</dbReference>
<dbReference type="RefSeq" id="WP_238316718.1">
    <property type="nucleotide sequence ID" value="NZ_BQKV01000036.1"/>
</dbReference>
<evidence type="ECO:0000313" key="3">
    <source>
        <dbReference type="Proteomes" id="UP001055185"/>
    </source>
</evidence>
<dbReference type="CDD" id="cd16037">
    <property type="entry name" value="sulfatase_like"/>
    <property type="match status" value="1"/>
</dbReference>
<dbReference type="AlphaFoldDB" id="A0AA37IYD3"/>
<dbReference type="Pfam" id="PF00884">
    <property type="entry name" value="Sulfatase"/>
    <property type="match status" value="1"/>
</dbReference>
<organism evidence="2 3">
    <name type="scientific">Faecalibacterium gallinarum</name>
    <dbReference type="NCBI Taxonomy" id="2903556"/>
    <lineage>
        <taxon>Bacteria</taxon>
        <taxon>Bacillati</taxon>
        <taxon>Bacillota</taxon>
        <taxon>Clostridia</taxon>
        <taxon>Eubacteriales</taxon>
        <taxon>Oscillospiraceae</taxon>
        <taxon>Faecalibacterium</taxon>
    </lineage>
</organism>
<dbReference type="InterPro" id="IPR000917">
    <property type="entry name" value="Sulfatase_N"/>
</dbReference>
<dbReference type="SUPFAM" id="SSF53649">
    <property type="entry name" value="Alkaline phosphatase-like"/>
    <property type="match status" value="1"/>
</dbReference>
<dbReference type="Gene3D" id="3.40.720.10">
    <property type="entry name" value="Alkaline Phosphatase, subunit A"/>
    <property type="match status" value="1"/>
</dbReference>
<dbReference type="GO" id="GO:0004065">
    <property type="term" value="F:arylsulfatase activity"/>
    <property type="evidence" value="ECO:0007669"/>
    <property type="project" value="TreeGrafter"/>
</dbReference>
<accession>A0AA37IYD3</accession>
<proteinExistence type="predicted"/>
<sequence>MKDILLFISDQHSWLQQGYAGDPVIRTPNLDRIASEGTAMQNASTPYPVCVPARMAMLTGQLASRCGVMSNMAALDSNRATFAHCLNTAGYETVLCGRMHFVGPDQRHGFSKRIAGDITAIYHNRPNKAFAAERGVHDKTPQGGPSCLSIIGGGNSPTLEFDRYVVENAEQYLRGNYEKPQFLCVGTYGPHHPYVAPKELYEYYYDKVSIPEQSFSYPEHPAIRGKILQDTDPEVVRAVRAAYYGMVEFEDALIGRVYDAFQEYLARNGREGVFVYVSDHGEHAGYRGYYGKSTFYEPSVHIPMLFAGQGIAKGRRCYGAVSLLDVAPTLCEIAGAVTPPDQDGVSLLPQLSGGKDVQDRMVISETGGTIRIRTKEYLYGQMVRCGRYKYVHYEGFDAEDRLFDVDQDPEETVNVVDRHPDLVDSMRKLLAQRCAPSDVIRQRAEEFNENLKILGRCDFDNAEERWHAPDCARHYPEHMVSSRRFGESK</sequence>
<keyword evidence="3" id="KW-1185">Reference proteome</keyword>
<reference evidence="2" key="1">
    <citation type="journal article" date="2022" name="Int. J. Syst. Evol. Microbiol.">
        <title>Genome-based, phenotypic and chemotaxonomic classification of Faecalibacterium strains: proposal of three novel species Faecalibacterium duncaniae sp. nov., Faecalibacterium hattorii sp. nov. and Faecalibacterium gallinarum sp. nov. .</title>
        <authorList>
            <person name="Sakamoto M."/>
            <person name="Sakurai N."/>
            <person name="Tanno H."/>
            <person name="Iino T."/>
            <person name="Ohkuma M."/>
            <person name="Endo A."/>
        </authorList>
    </citation>
    <scope>NUCLEOTIDE SEQUENCE</scope>
    <source>
        <strain evidence="2">JCM 17207</strain>
    </source>
</reference>
<feature type="domain" description="Sulfatase N-terminal" evidence="1">
    <location>
        <begin position="3"/>
        <end position="335"/>
    </location>
</feature>
<dbReference type="Proteomes" id="UP001055185">
    <property type="component" value="Unassembled WGS sequence"/>
</dbReference>